<evidence type="ECO:0000256" key="6">
    <source>
        <dbReference type="ARBA" id="ARBA00023136"/>
    </source>
</evidence>
<evidence type="ECO:0000313" key="9">
    <source>
        <dbReference type="EMBL" id="SEG37552.1"/>
    </source>
</evidence>
<evidence type="ECO:0000256" key="1">
    <source>
        <dbReference type="ARBA" id="ARBA00004651"/>
    </source>
</evidence>
<evidence type="ECO:0000259" key="8">
    <source>
        <dbReference type="Pfam" id="PF01757"/>
    </source>
</evidence>
<evidence type="ECO:0000313" key="10">
    <source>
        <dbReference type="Proteomes" id="UP000236721"/>
    </source>
</evidence>
<dbReference type="PANTHER" id="PTHR40074">
    <property type="entry name" value="O-ACETYLTRANSFERASE WECH"/>
    <property type="match status" value="1"/>
</dbReference>
<evidence type="ECO:0000256" key="4">
    <source>
        <dbReference type="ARBA" id="ARBA00022692"/>
    </source>
</evidence>
<name>A0A1H5ZMW9_9VIBR</name>
<dbReference type="RefSeq" id="WP_103880829.1">
    <property type="nucleotide sequence ID" value="NZ_FNVG01000012.1"/>
</dbReference>
<feature type="transmembrane region" description="Helical" evidence="7">
    <location>
        <begin position="134"/>
        <end position="153"/>
    </location>
</feature>
<gene>
    <name evidence="9" type="ORF">SAMN04488244_11268</name>
</gene>
<dbReference type="GO" id="GO:0009246">
    <property type="term" value="P:enterobacterial common antigen biosynthetic process"/>
    <property type="evidence" value="ECO:0007669"/>
    <property type="project" value="TreeGrafter"/>
</dbReference>
<feature type="transmembrane region" description="Helical" evidence="7">
    <location>
        <begin position="313"/>
        <end position="330"/>
    </location>
</feature>
<evidence type="ECO:0000256" key="7">
    <source>
        <dbReference type="SAM" id="Phobius"/>
    </source>
</evidence>
<accession>A0A1H5ZMW9</accession>
<feature type="transmembrane region" description="Helical" evidence="7">
    <location>
        <begin position="47"/>
        <end position="65"/>
    </location>
</feature>
<reference evidence="10" key="1">
    <citation type="submission" date="2016-10" db="EMBL/GenBank/DDBJ databases">
        <authorList>
            <person name="Varghese N."/>
            <person name="Submissions S."/>
        </authorList>
    </citation>
    <scope>NUCLEOTIDE SEQUENCE [LARGE SCALE GENOMIC DNA]</scope>
    <source>
        <strain evidence="10">CGMCC 1.7062</strain>
    </source>
</reference>
<keyword evidence="6 7" id="KW-0472">Membrane</keyword>
<feature type="transmembrane region" description="Helical" evidence="7">
    <location>
        <begin position="12"/>
        <end position="35"/>
    </location>
</feature>
<feature type="transmembrane region" description="Helical" evidence="7">
    <location>
        <begin position="160"/>
        <end position="182"/>
    </location>
</feature>
<sequence>MPTPQKIASFEFARVIALIAIISIHCQLFMDYGFINEEPWLNYITNQLARFAVPVFFLIAGYLIYPKLNDQPYQTAKSYGLPLMLIWVVWSIICLVSPFNLGIVAEHGYLAERQGYWNYLMQNPINTLFEGGLVHLWFIPSLALAVLMIAWFVDNRCRSLLLPFAAIFYIYGLMAGSYQVVTGVETPIFTRNGPFFSFLMVSIGFEARRRNWSMTSAQALALALVGMAMHFAEAYFLHGQGQIFNMNDFLLGTALWGAGLFFWLLRNPNFGGHKIWLTLAKWVLPIYVVHLLITIYMNNVAGIVGVSTISRDTIVFFGTIIGSGVLVYLLEKTPFSFANLRQIKLTRRRVTCRET</sequence>
<evidence type="ECO:0000256" key="5">
    <source>
        <dbReference type="ARBA" id="ARBA00022989"/>
    </source>
</evidence>
<evidence type="ECO:0000256" key="2">
    <source>
        <dbReference type="ARBA" id="ARBA00007400"/>
    </source>
</evidence>
<keyword evidence="5 7" id="KW-1133">Transmembrane helix</keyword>
<keyword evidence="9" id="KW-0808">Transferase</keyword>
<evidence type="ECO:0000256" key="3">
    <source>
        <dbReference type="ARBA" id="ARBA00022475"/>
    </source>
</evidence>
<dbReference type="OrthoDB" id="1072135at2"/>
<feature type="transmembrane region" description="Helical" evidence="7">
    <location>
        <begin position="188"/>
        <end position="207"/>
    </location>
</feature>
<keyword evidence="3" id="KW-1003">Cell membrane</keyword>
<feature type="domain" description="Acyltransferase 3" evidence="8">
    <location>
        <begin position="8"/>
        <end position="327"/>
    </location>
</feature>
<keyword evidence="4 7" id="KW-0812">Transmembrane</keyword>
<comment type="subcellular location">
    <subcellularLocation>
        <location evidence="1">Cell membrane</location>
        <topology evidence="1">Multi-pass membrane protein</topology>
    </subcellularLocation>
</comment>
<keyword evidence="10" id="KW-1185">Reference proteome</keyword>
<dbReference type="AlphaFoldDB" id="A0A1H5ZMW9"/>
<dbReference type="InterPro" id="IPR002656">
    <property type="entry name" value="Acyl_transf_3_dom"/>
</dbReference>
<dbReference type="EMBL" id="FNVG01000012">
    <property type="protein sequence ID" value="SEG37552.1"/>
    <property type="molecule type" value="Genomic_DNA"/>
</dbReference>
<organism evidence="9 10">
    <name type="scientific">Vibrio hangzhouensis</name>
    <dbReference type="NCBI Taxonomy" id="462991"/>
    <lineage>
        <taxon>Bacteria</taxon>
        <taxon>Pseudomonadati</taxon>
        <taxon>Pseudomonadota</taxon>
        <taxon>Gammaproteobacteria</taxon>
        <taxon>Vibrionales</taxon>
        <taxon>Vibrionaceae</taxon>
        <taxon>Vibrio</taxon>
    </lineage>
</organism>
<dbReference type="Proteomes" id="UP000236721">
    <property type="component" value="Unassembled WGS sequence"/>
</dbReference>
<dbReference type="PANTHER" id="PTHR40074:SF2">
    <property type="entry name" value="O-ACETYLTRANSFERASE WECH"/>
    <property type="match status" value="1"/>
</dbReference>
<comment type="similarity">
    <text evidence="2">Belongs to the acyltransferase 3 family.</text>
</comment>
<dbReference type="GO" id="GO:0016413">
    <property type="term" value="F:O-acetyltransferase activity"/>
    <property type="evidence" value="ECO:0007669"/>
    <property type="project" value="TreeGrafter"/>
</dbReference>
<feature type="transmembrane region" description="Helical" evidence="7">
    <location>
        <begin position="249"/>
        <end position="265"/>
    </location>
</feature>
<feature type="transmembrane region" description="Helical" evidence="7">
    <location>
        <begin position="219"/>
        <end position="237"/>
    </location>
</feature>
<keyword evidence="9" id="KW-0012">Acyltransferase</keyword>
<dbReference type="Pfam" id="PF01757">
    <property type="entry name" value="Acyl_transf_3"/>
    <property type="match status" value="1"/>
</dbReference>
<feature type="transmembrane region" description="Helical" evidence="7">
    <location>
        <begin position="85"/>
        <end position="105"/>
    </location>
</feature>
<feature type="transmembrane region" description="Helical" evidence="7">
    <location>
        <begin position="286"/>
        <end position="307"/>
    </location>
</feature>
<proteinExistence type="inferred from homology"/>
<dbReference type="GO" id="GO:0005886">
    <property type="term" value="C:plasma membrane"/>
    <property type="evidence" value="ECO:0007669"/>
    <property type="project" value="UniProtKB-SubCell"/>
</dbReference>
<protein>
    <submittedName>
        <fullName evidence="9">Surface polysaccharide O-acyltransferase, integral membrane enzyme</fullName>
    </submittedName>
</protein>